<dbReference type="SUPFAM" id="SSF50729">
    <property type="entry name" value="PH domain-like"/>
    <property type="match status" value="1"/>
</dbReference>
<evidence type="ECO:0000256" key="1">
    <source>
        <dbReference type="SAM" id="Coils"/>
    </source>
</evidence>
<evidence type="ECO:0000259" key="3">
    <source>
        <dbReference type="PROSITE" id="PS50003"/>
    </source>
</evidence>
<dbReference type="PROSITE" id="PS50003">
    <property type="entry name" value="PH_DOMAIN"/>
    <property type="match status" value="1"/>
</dbReference>
<feature type="domain" description="PH" evidence="3">
    <location>
        <begin position="154"/>
        <end position="245"/>
    </location>
</feature>
<organism evidence="4 5">
    <name type="scientific">Acropora cervicornis</name>
    <name type="common">Staghorn coral</name>
    <dbReference type="NCBI Taxonomy" id="6130"/>
    <lineage>
        <taxon>Eukaryota</taxon>
        <taxon>Metazoa</taxon>
        <taxon>Cnidaria</taxon>
        <taxon>Anthozoa</taxon>
        <taxon>Hexacorallia</taxon>
        <taxon>Scleractinia</taxon>
        <taxon>Astrocoeniina</taxon>
        <taxon>Acroporidae</taxon>
        <taxon>Acropora</taxon>
    </lineage>
</organism>
<feature type="compositionally biased region" description="Acidic residues" evidence="2">
    <location>
        <begin position="94"/>
        <end position="106"/>
    </location>
</feature>
<feature type="region of interest" description="Disordered" evidence="2">
    <location>
        <begin position="324"/>
        <end position="356"/>
    </location>
</feature>
<dbReference type="AlphaFoldDB" id="A0AAD9Q9Y3"/>
<dbReference type="Proteomes" id="UP001249851">
    <property type="component" value="Unassembled WGS sequence"/>
</dbReference>
<gene>
    <name evidence="4" type="ORF">P5673_020512</name>
</gene>
<accession>A0AAD9Q9Y3</accession>
<dbReference type="Gene3D" id="2.30.29.30">
    <property type="entry name" value="Pleckstrin-homology domain (PH domain)/Phosphotyrosine-binding domain (PTB)"/>
    <property type="match status" value="1"/>
</dbReference>
<feature type="coiled-coil region" evidence="1">
    <location>
        <begin position="694"/>
        <end position="721"/>
    </location>
</feature>
<dbReference type="InterPro" id="IPR011993">
    <property type="entry name" value="PH-like_dom_sf"/>
</dbReference>
<protein>
    <recommendedName>
        <fullName evidence="3">PH domain-containing protein</fullName>
    </recommendedName>
</protein>
<evidence type="ECO:0000256" key="2">
    <source>
        <dbReference type="SAM" id="MobiDB-lite"/>
    </source>
</evidence>
<feature type="coiled-coil region" evidence="1">
    <location>
        <begin position="639"/>
        <end position="666"/>
    </location>
</feature>
<feature type="compositionally biased region" description="Basic and acidic residues" evidence="2">
    <location>
        <begin position="567"/>
        <end position="600"/>
    </location>
</feature>
<dbReference type="InterPro" id="IPR001849">
    <property type="entry name" value="PH_domain"/>
</dbReference>
<feature type="region of interest" description="Disordered" evidence="2">
    <location>
        <begin position="452"/>
        <end position="483"/>
    </location>
</feature>
<feature type="compositionally biased region" description="Basic and acidic residues" evidence="2">
    <location>
        <begin position="461"/>
        <end position="472"/>
    </location>
</feature>
<reference evidence="4" key="1">
    <citation type="journal article" date="2023" name="G3 (Bethesda)">
        <title>Whole genome assembly and annotation of the endangered Caribbean coral Acropora cervicornis.</title>
        <authorList>
            <person name="Selwyn J.D."/>
            <person name="Vollmer S.V."/>
        </authorList>
    </citation>
    <scope>NUCLEOTIDE SEQUENCE</scope>
    <source>
        <strain evidence="4">K2</strain>
    </source>
</reference>
<evidence type="ECO:0000313" key="4">
    <source>
        <dbReference type="EMBL" id="KAK2557396.1"/>
    </source>
</evidence>
<feature type="compositionally biased region" description="Basic and acidic residues" evidence="2">
    <location>
        <begin position="341"/>
        <end position="351"/>
    </location>
</feature>
<feature type="region of interest" description="Disordered" evidence="2">
    <location>
        <begin position="505"/>
        <end position="600"/>
    </location>
</feature>
<keyword evidence="1" id="KW-0175">Coiled coil</keyword>
<dbReference type="EMBL" id="JARQWQ010000050">
    <property type="protein sequence ID" value="KAK2557396.1"/>
    <property type="molecule type" value="Genomic_DNA"/>
</dbReference>
<dbReference type="Pfam" id="PF00169">
    <property type="entry name" value="PH"/>
    <property type="match status" value="1"/>
</dbReference>
<feature type="compositionally biased region" description="Basic and acidic residues" evidence="2">
    <location>
        <begin position="505"/>
        <end position="522"/>
    </location>
</feature>
<dbReference type="SMART" id="SM00233">
    <property type="entry name" value="PH"/>
    <property type="match status" value="1"/>
</dbReference>
<comment type="caution">
    <text evidence="4">The sequence shown here is derived from an EMBL/GenBank/DDBJ whole genome shotgun (WGS) entry which is preliminary data.</text>
</comment>
<keyword evidence="5" id="KW-1185">Reference proteome</keyword>
<name>A0AAD9Q9Y3_ACRCE</name>
<evidence type="ECO:0000313" key="5">
    <source>
        <dbReference type="Proteomes" id="UP001249851"/>
    </source>
</evidence>
<sequence>MKILSKSNMHRGKKKVQSWWKVAACRLFDDENISLSYVNGSPQDSGYVKELPEIPDLGELPQIPDEPNGCQFGEDVYEAVANLTENVNQSPGDEYQDDGFATDEFDSGSSDGGDISPNPQAQPVQQKAKKKKQFFHWLKKKGKKDKLFSSPKDGIALAGYAYKGNDSSKRWFLIREEKLFCYKNIKYDDPEMTVELKSCEIRAGEEEKSKLAIHVIRDNVSHLTLIAKSSKDWERWKKAFLIESGFIKLASPTESSSGVFDHEEEDGYATPVLSPDLEIKLQTSKIDKHALALQSTDKENKLEDPYTKIVSSTQMSNLKALSPCVSQDDLGPLPPIPPDLPEQRPSDKEESTESNFCSIENDEIYEEVSSSVPHADKVIKWNGLNTAGPGCPSELNSKAVDKSSKGLKLTAGIHKIADTITKTSKKKSFDKQETCAIADGVSDTDKVCYIDRQSPPENVVDEDKGSRKEGHEASVSNDTSDGYLVLREATDEEKEVELKVQQKIEALKRGHEGPRMNGKHEISQGILSKKSLYEANKQSAETKSESNGGVKKNETVIVKDNPEEETTENKGHIPRTRTDSDSYNPDKERQELEKTEKAFQEYAKQLKKDAGKKEKRPSLVALSRLNFEDPDSGQKSMENVGYEAKIENLQKEKEDLFIKQDNLKKRVSVAKDRKIFFSLSTSRSKATTDADKEFHESQCELAKTKKRLSEIENEMKNLKVMELRHQKTPYKNPVSSAFKFRGRKNSKECKLGSAEGASLPLVAGSTEFSSVETEPAQKGSVLSQIKVFELMKKT</sequence>
<reference evidence="4" key="2">
    <citation type="journal article" date="2023" name="Science">
        <title>Genomic signatures of disease resistance in endangered staghorn corals.</title>
        <authorList>
            <person name="Vollmer S.V."/>
            <person name="Selwyn J.D."/>
            <person name="Despard B.A."/>
            <person name="Roesel C.L."/>
        </authorList>
    </citation>
    <scope>NUCLEOTIDE SEQUENCE</scope>
    <source>
        <strain evidence="4">K2</strain>
    </source>
</reference>
<feature type="region of interest" description="Disordered" evidence="2">
    <location>
        <begin position="87"/>
        <end position="127"/>
    </location>
</feature>
<feature type="compositionally biased region" description="Polar residues" evidence="2">
    <location>
        <begin position="536"/>
        <end position="547"/>
    </location>
</feature>
<proteinExistence type="predicted"/>